<feature type="region of interest" description="Disordered" evidence="1">
    <location>
        <begin position="290"/>
        <end position="312"/>
    </location>
</feature>
<dbReference type="EMBL" id="JAVRRG010000042">
    <property type="protein sequence ID" value="KAK5093484.1"/>
    <property type="molecule type" value="Genomic_DNA"/>
</dbReference>
<dbReference type="Gene3D" id="3.80.10.10">
    <property type="entry name" value="Ribonuclease Inhibitor"/>
    <property type="match status" value="1"/>
</dbReference>
<accession>A0ABR0KCJ4</accession>
<name>A0ABR0KCJ4_9EURO</name>
<dbReference type="InterPro" id="IPR032675">
    <property type="entry name" value="LRR_dom_sf"/>
</dbReference>
<sequence length="387" mass="43501">MKPRKATYPCLGNPDLTEKSTATTSQILKDTKSKCEPDKQPFASLEELYVQYYDEIWGFDLNDIAALFASPSLANIHLYQVQGMANPSSLLTNNSVKSLTFTRSCLDEDGIFHAIRAFPNLESFSFHTGGATVSEGSVHECTPKQLIAALQPVAKNLEHLMLDMAERCHWDDDEDVEAIFPIVSFKDFSALRSLSIEQDNIFTKVEGEGDQVAGQKEDLLDDFFPGTLVNLRLTHVYTDMEKPLQWLAKNIKEQLPVLEELQLDLGREEGGDGHMPIAQHVINPGLFKSVKKSDEASREDEDDSEDAKGSRPYLPVSVLPRSWQLMLRTINAADVSVKVGWVTGYYIKAADKQPFESWMDRWKHEPQIESRTTEGGKPGITIKKPMY</sequence>
<evidence type="ECO:0000313" key="2">
    <source>
        <dbReference type="EMBL" id="KAK5093484.1"/>
    </source>
</evidence>
<organism evidence="2 3">
    <name type="scientific">Lithohypha guttulata</name>
    <dbReference type="NCBI Taxonomy" id="1690604"/>
    <lineage>
        <taxon>Eukaryota</taxon>
        <taxon>Fungi</taxon>
        <taxon>Dikarya</taxon>
        <taxon>Ascomycota</taxon>
        <taxon>Pezizomycotina</taxon>
        <taxon>Eurotiomycetes</taxon>
        <taxon>Chaetothyriomycetidae</taxon>
        <taxon>Chaetothyriales</taxon>
        <taxon>Trichomeriaceae</taxon>
        <taxon>Lithohypha</taxon>
    </lineage>
</organism>
<keyword evidence="3" id="KW-1185">Reference proteome</keyword>
<proteinExistence type="predicted"/>
<protein>
    <submittedName>
        <fullName evidence="2">Uncharacterized protein</fullName>
    </submittedName>
</protein>
<comment type="caution">
    <text evidence="2">The sequence shown here is derived from an EMBL/GenBank/DDBJ whole genome shotgun (WGS) entry which is preliminary data.</text>
</comment>
<evidence type="ECO:0000256" key="1">
    <source>
        <dbReference type="SAM" id="MobiDB-lite"/>
    </source>
</evidence>
<dbReference type="Proteomes" id="UP001345013">
    <property type="component" value="Unassembled WGS sequence"/>
</dbReference>
<reference evidence="2 3" key="1">
    <citation type="submission" date="2023-08" db="EMBL/GenBank/DDBJ databases">
        <title>Black Yeasts Isolated from many extreme environments.</title>
        <authorList>
            <person name="Coleine C."/>
            <person name="Stajich J.E."/>
            <person name="Selbmann L."/>
        </authorList>
    </citation>
    <scope>NUCLEOTIDE SEQUENCE [LARGE SCALE GENOMIC DNA]</scope>
    <source>
        <strain evidence="2 3">CCFEE 5885</strain>
    </source>
</reference>
<dbReference type="SUPFAM" id="SSF52047">
    <property type="entry name" value="RNI-like"/>
    <property type="match status" value="1"/>
</dbReference>
<feature type="region of interest" description="Disordered" evidence="1">
    <location>
        <begin position="368"/>
        <end position="387"/>
    </location>
</feature>
<evidence type="ECO:0000313" key="3">
    <source>
        <dbReference type="Proteomes" id="UP001345013"/>
    </source>
</evidence>
<gene>
    <name evidence="2" type="ORF">LTR24_004195</name>
</gene>